<organism evidence="1 2">
    <name type="scientific">Ixodes persulcatus</name>
    <name type="common">Taiga tick</name>
    <dbReference type="NCBI Taxonomy" id="34615"/>
    <lineage>
        <taxon>Eukaryota</taxon>
        <taxon>Metazoa</taxon>
        <taxon>Ecdysozoa</taxon>
        <taxon>Arthropoda</taxon>
        <taxon>Chelicerata</taxon>
        <taxon>Arachnida</taxon>
        <taxon>Acari</taxon>
        <taxon>Parasitiformes</taxon>
        <taxon>Ixodida</taxon>
        <taxon>Ixodoidea</taxon>
        <taxon>Ixodidae</taxon>
        <taxon>Ixodinae</taxon>
        <taxon>Ixodes</taxon>
    </lineage>
</organism>
<keyword evidence="2" id="KW-1185">Reference proteome</keyword>
<name>A0AC60Q0F5_IXOPE</name>
<gene>
    <name evidence="1" type="ORF">HPB47_026268</name>
</gene>
<proteinExistence type="predicted"/>
<sequence>MDKEIRRWRDEDMLVDRASHHDREVTEGRKACRWRPGSSDGRTFLQTRTVGSFGVTAEKSGAQNPAEALAVGRRARVSQSSPTASLGKAACDRLTRARRGAAGTSAEFCKQPTQRSQDKHFSYTPSPRPAADLRKDTHNEAAHTVARGLTRRASEPAQPGTRGNRMFTYREITNQYRLVRARYPPAQPELSKKQAVAWRPLQTNMYPNPVACSRFYPGQYANTCKMCKKKAVLPHILWTCSRAAPTIDGRKIQDGEHWEALLFSSDRQDQVWATRLAEEAAEVQGISAVF</sequence>
<protein>
    <submittedName>
        <fullName evidence="1">Uncharacterized protein</fullName>
    </submittedName>
</protein>
<reference evidence="1 2" key="1">
    <citation type="journal article" date="2020" name="Cell">
        <title>Large-Scale Comparative Analyses of Tick Genomes Elucidate Their Genetic Diversity and Vector Capacities.</title>
        <authorList>
            <consortium name="Tick Genome and Microbiome Consortium (TIGMIC)"/>
            <person name="Jia N."/>
            <person name="Wang J."/>
            <person name="Shi W."/>
            <person name="Du L."/>
            <person name="Sun Y."/>
            <person name="Zhan W."/>
            <person name="Jiang J.F."/>
            <person name="Wang Q."/>
            <person name="Zhang B."/>
            <person name="Ji P."/>
            <person name="Bell-Sakyi L."/>
            <person name="Cui X.M."/>
            <person name="Yuan T.T."/>
            <person name="Jiang B.G."/>
            <person name="Yang W.F."/>
            <person name="Lam T.T."/>
            <person name="Chang Q.C."/>
            <person name="Ding S.J."/>
            <person name="Wang X.J."/>
            <person name="Zhu J.G."/>
            <person name="Ruan X.D."/>
            <person name="Zhao L."/>
            <person name="Wei J.T."/>
            <person name="Ye R.Z."/>
            <person name="Que T.C."/>
            <person name="Du C.H."/>
            <person name="Zhou Y.H."/>
            <person name="Cheng J.X."/>
            <person name="Dai P.F."/>
            <person name="Guo W.B."/>
            <person name="Han X.H."/>
            <person name="Huang E.J."/>
            <person name="Li L.F."/>
            <person name="Wei W."/>
            <person name="Gao Y.C."/>
            <person name="Liu J.Z."/>
            <person name="Shao H.Z."/>
            <person name="Wang X."/>
            <person name="Wang C.C."/>
            <person name="Yang T.C."/>
            <person name="Huo Q.B."/>
            <person name="Li W."/>
            <person name="Chen H.Y."/>
            <person name="Chen S.E."/>
            <person name="Zhou L.G."/>
            <person name="Ni X.B."/>
            <person name="Tian J.H."/>
            <person name="Sheng Y."/>
            <person name="Liu T."/>
            <person name="Pan Y.S."/>
            <person name="Xia L.Y."/>
            <person name="Li J."/>
            <person name="Zhao F."/>
            <person name="Cao W.C."/>
        </authorList>
    </citation>
    <scope>NUCLEOTIDE SEQUENCE [LARGE SCALE GENOMIC DNA]</scope>
    <source>
        <strain evidence="1">Iper-2018</strain>
    </source>
</reference>
<comment type="caution">
    <text evidence="1">The sequence shown here is derived from an EMBL/GenBank/DDBJ whole genome shotgun (WGS) entry which is preliminary data.</text>
</comment>
<evidence type="ECO:0000313" key="2">
    <source>
        <dbReference type="Proteomes" id="UP000805193"/>
    </source>
</evidence>
<dbReference type="EMBL" id="JABSTQ010009699">
    <property type="protein sequence ID" value="KAG0426633.1"/>
    <property type="molecule type" value="Genomic_DNA"/>
</dbReference>
<evidence type="ECO:0000313" key="1">
    <source>
        <dbReference type="EMBL" id="KAG0426633.1"/>
    </source>
</evidence>
<dbReference type="Proteomes" id="UP000805193">
    <property type="component" value="Unassembled WGS sequence"/>
</dbReference>
<accession>A0AC60Q0F5</accession>